<organism evidence="1 2">
    <name type="scientific">Takifugu flavidus</name>
    <name type="common">sansaifugu</name>
    <dbReference type="NCBI Taxonomy" id="433684"/>
    <lineage>
        <taxon>Eukaryota</taxon>
        <taxon>Metazoa</taxon>
        <taxon>Chordata</taxon>
        <taxon>Craniata</taxon>
        <taxon>Vertebrata</taxon>
        <taxon>Euteleostomi</taxon>
        <taxon>Actinopterygii</taxon>
        <taxon>Neopterygii</taxon>
        <taxon>Teleostei</taxon>
        <taxon>Neoteleostei</taxon>
        <taxon>Acanthomorphata</taxon>
        <taxon>Eupercaria</taxon>
        <taxon>Tetraodontiformes</taxon>
        <taxon>Tetradontoidea</taxon>
        <taxon>Tetraodontidae</taxon>
        <taxon>Takifugu</taxon>
    </lineage>
</organism>
<dbReference type="Proteomes" id="UP000324091">
    <property type="component" value="Chromosome 1"/>
</dbReference>
<proteinExistence type="predicted"/>
<reference evidence="1 2" key="1">
    <citation type="submission" date="2019-04" db="EMBL/GenBank/DDBJ databases">
        <title>Chromosome genome assembly for Takifugu flavidus.</title>
        <authorList>
            <person name="Xiao S."/>
        </authorList>
    </citation>
    <scope>NUCLEOTIDE SEQUENCE [LARGE SCALE GENOMIC DNA]</scope>
    <source>
        <strain evidence="1">HTHZ2018</strain>
        <tissue evidence="1">Muscle</tissue>
    </source>
</reference>
<accession>A0A5C6PQE3</accession>
<protein>
    <submittedName>
        <fullName evidence="1">Uncharacterized protein</fullName>
    </submittedName>
</protein>
<keyword evidence="2" id="KW-1185">Reference proteome</keyword>
<dbReference type="AlphaFoldDB" id="A0A5C6PQE3"/>
<gene>
    <name evidence="1" type="ORF">D4764_01G0003720</name>
</gene>
<dbReference type="EMBL" id="RHFK02000001">
    <property type="protein sequence ID" value="TWW80557.1"/>
    <property type="molecule type" value="Genomic_DNA"/>
</dbReference>
<evidence type="ECO:0000313" key="1">
    <source>
        <dbReference type="EMBL" id="TWW80557.1"/>
    </source>
</evidence>
<comment type="caution">
    <text evidence="1">The sequence shown here is derived from an EMBL/GenBank/DDBJ whole genome shotgun (WGS) entry which is preliminary data.</text>
</comment>
<name>A0A5C6PQE3_9TELE</name>
<evidence type="ECO:0000313" key="2">
    <source>
        <dbReference type="Proteomes" id="UP000324091"/>
    </source>
</evidence>
<feature type="non-terminal residue" evidence="1">
    <location>
        <position position="1"/>
    </location>
</feature>
<sequence length="73" mass="8490">QQQQGVQGRDDGRGRDQEHQMTCSWYVNSTGHMRNVCRPQLVETLWDMKERTQHRAMSACLVDPSKPYEVVVT</sequence>